<evidence type="ECO:0000256" key="1">
    <source>
        <dbReference type="SAM" id="SignalP"/>
    </source>
</evidence>
<evidence type="ECO:0000313" key="2">
    <source>
        <dbReference type="EMBL" id="MCL6684241.1"/>
    </source>
</evidence>
<keyword evidence="3" id="KW-1185">Reference proteome</keyword>
<reference evidence="2" key="1">
    <citation type="submission" date="2022-05" db="EMBL/GenBank/DDBJ databases">
        <authorList>
            <person name="Jo J.-H."/>
            <person name="Im W.-T."/>
        </authorList>
    </citation>
    <scope>NUCLEOTIDE SEQUENCE</scope>
    <source>
        <strain evidence="2">SE158</strain>
    </source>
</reference>
<evidence type="ECO:0008006" key="4">
    <source>
        <dbReference type="Google" id="ProtNLM"/>
    </source>
</evidence>
<dbReference type="RefSeq" id="WP_249848664.1">
    <property type="nucleotide sequence ID" value="NZ_JAMGBD010000002.1"/>
</dbReference>
<gene>
    <name evidence="2" type="ORF">LZ536_10055</name>
</gene>
<dbReference type="Proteomes" id="UP001165363">
    <property type="component" value="Unassembled WGS sequence"/>
</dbReference>
<evidence type="ECO:0000313" key="3">
    <source>
        <dbReference type="Proteomes" id="UP001165363"/>
    </source>
</evidence>
<organism evidence="2 3">
    <name type="scientific">Sphingomonas alba</name>
    <dbReference type="NCBI Taxonomy" id="2908208"/>
    <lineage>
        <taxon>Bacteria</taxon>
        <taxon>Pseudomonadati</taxon>
        <taxon>Pseudomonadota</taxon>
        <taxon>Alphaproteobacteria</taxon>
        <taxon>Sphingomonadales</taxon>
        <taxon>Sphingomonadaceae</taxon>
        <taxon>Sphingomonas</taxon>
    </lineage>
</organism>
<keyword evidence="1" id="KW-0732">Signal</keyword>
<proteinExistence type="predicted"/>
<protein>
    <recommendedName>
        <fullName evidence="4">Tetratricopeptide repeat protein</fullName>
    </recommendedName>
</protein>
<feature type="chain" id="PRO_5046860514" description="Tetratricopeptide repeat protein" evidence="1">
    <location>
        <begin position="21"/>
        <end position="509"/>
    </location>
</feature>
<dbReference type="InterPro" id="IPR011990">
    <property type="entry name" value="TPR-like_helical_dom_sf"/>
</dbReference>
<sequence length="509" mass="56208">MRSSLFFGAAMLALAAPASAAWQQASSKHFVIYGDMTPDEMKAYASKLETFDAASRLIRSMKDPSLGDGNRLQVFVVSDLTAIGRLVGSNDYGIAGYFMGPVKGPVAVVPEKVRQKRFGEAKMTGEQVFFHEYTHSLQLQNTNKPLPQWLSEGFAEFMASPVFGADGSIGIGAPPEYRAEQLFQGRQVPISNLVSNRVDADYDMISFYTQGWLLTHYLSMEPSRKGQIDRYVAAINSGTPPLDAAKATFGDLGELEKTLMSYRRQKQLPFIKINTNKLTIAPVTVTEMSPGAQEVMPYRIRIKAAFADVGSDLVGRIRAVADKYPKDAFVLRTLAEAQFMAKDYDAAVKTAQQAVVSDPKSVEALSLQGEALLELAKKSKNPETFKDARHLFLTANRLDKEDPEPLYNYYRTYIDEGAQVPEAAKDAVHYAAVLAPQDPEVQVRSTIQFLRDAKPEDAKAQLSSLAFSPHHNRGQRLAKEIYDLIVANRQAEAVAMAEKELVKVTEGDD</sequence>
<feature type="signal peptide" evidence="1">
    <location>
        <begin position="1"/>
        <end position="20"/>
    </location>
</feature>
<dbReference type="SUPFAM" id="SSF48452">
    <property type="entry name" value="TPR-like"/>
    <property type="match status" value="1"/>
</dbReference>
<accession>A0ABT0RNM4</accession>
<comment type="caution">
    <text evidence="2">The sequence shown here is derived from an EMBL/GenBank/DDBJ whole genome shotgun (WGS) entry which is preliminary data.</text>
</comment>
<dbReference type="Gene3D" id="1.25.40.10">
    <property type="entry name" value="Tetratricopeptide repeat domain"/>
    <property type="match status" value="1"/>
</dbReference>
<dbReference type="EMBL" id="JAMGBD010000002">
    <property type="protein sequence ID" value="MCL6684241.1"/>
    <property type="molecule type" value="Genomic_DNA"/>
</dbReference>
<name>A0ABT0RNM4_9SPHN</name>